<feature type="domain" description="HMG box" evidence="3">
    <location>
        <begin position="64"/>
        <end position="130"/>
    </location>
</feature>
<gene>
    <name evidence="4" type="ORF">SMAR0320_LOCUS743</name>
</gene>
<dbReference type="AlphaFoldDB" id="A0A7S2KB58"/>
<feature type="DNA-binding region" description="HMG box" evidence="1">
    <location>
        <begin position="64"/>
        <end position="130"/>
    </location>
</feature>
<dbReference type="PROSITE" id="PS50118">
    <property type="entry name" value="HMG_BOX_2"/>
    <property type="match status" value="1"/>
</dbReference>
<dbReference type="InterPro" id="IPR036910">
    <property type="entry name" value="HMG_box_dom_sf"/>
</dbReference>
<protein>
    <recommendedName>
        <fullName evidence="3">HMG box domain-containing protein</fullName>
    </recommendedName>
</protein>
<evidence type="ECO:0000259" key="3">
    <source>
        <dbReference type="PROSITE" id="PS50118"/>
    </source>
</evidence>
<accession>A0A7S2KB58</accession>
<feature type="region of interest" description="Disordered" evidence="2">
    <location>
        <begin position="212"/>
        <end position="267"/>
    </location>
</feature>
<feature type="compositionally biased region" description="Basic and acidic residues" evidence="2">
    <location>
        <begin position="131"/>
        <end position="141"/>
    </location>
</feature>
<evidence type="ECO:0000313" key="4">
    <source>
        <dbReference type="EMBL" id="CAD9571647.1"/>
    </source>
</evidence>
<dbReference type="SUPFAM" id="SSF47095">
    <property type="entry name" value="HMG-box"/>
    <property type="match status" value="1"/>
</dbReference>
<proteinExistence type="predicted"/>
<evidence type="ECO:0000256" key="2">
    <source>
        <dbReference type="SAM" id="MobiDB-lite"/>
    </source>
</evidence>
<dbReference type="InterPro" id="IPR009071">
    <property type="entry name" value="HMG_box_dom"/>
</dbReference>
<keyword evidence="1" id="KW-0238">DNA-binding</keyword>
<name>A0A7S2KB58_9STRA</name>
<dbReference type="GO" id="GO:0003677">
    <property type="term" value="F:DNA binding"/>
    <property type="evidence" value="ECO:0007669"/>
    <property type="project" value="UniProtKB-UniRule"/>
</dbReference>
<dbReference type="Gene3D" id="1.10.30.10">
    <property type="entry name" value="High mobility group box domain"/>
    <property type="match status" value="1"/>
</dbReference>
<feature type="region of interest" description="Disordered" evidence="2">
    <location>
        <begin position="1"/>
        <end position="22"/>
    </location>
</feature>
<reference evidence="4" key="1">
    <citation type="submission" date="2021-01" db="EMBL/GenBank/DDBJ databases">
        <authorList>
            <person name="Corre E."/>
            <person name="Pelletier E."/>
            <person name="Niang G."/>
            <person name="Scheremetjew M."/>
            <person name="Finn R."/>
            <person name="Kale V."/>
            <person name="Holt S."/>
            <person name="Cochrane G."/>
            <person name="Meng A."/>
            <person name="Brown T."/>
            <person name="Cohen L."/>
        </authorList>
    </citation>
    <scope>NUCLEOTIDE SEQUENCE</scope>
    <source>
        <strain evidence="4">SM1012Den-03</strain>
    </source>
</reference>
<keyword evidence="1" id="KW-0539">Nucleus</keyword>
<evidence type="ECO:0000256" key="1">
    <source>
        <dbReference type="PROSITE-ProRule" id="PRU00267"/>
    </source>
</evidence>
<feature type="compositionally biased region" description="Basic residues" evidence="2">
    <location>
        <begin position="228"/>
        <end position="237"/>
    </location>
</feature>
<dbReference type="GO" id="GO:0005634">
    <property type="term" value="C:nucleus"/>
    <property type="evidence" value="ECO:0007669"/>
    <property type="project" value="UniProtKB-UniRule"/>
</dbReference>
<organism evidence="4">
    <name type="scientific">Skeletonema marinoi</name>
    <dbReference type="NCBI Taxonomy" id="267567"/>
    <lineage>
        <taxon>Eukaryota</taxon>
        <taxon>Sar</taxon>
        <taxon>Stramenopiles</taxon>
        <taxon>Ochrophyta</taxon>
        <taxon>Bacillariophyta</taxon>
        <taxon>Coscinodiscophyceae</taxon>
        <taxon>Thalassiosirophycidae</taxon>
        <taxon>Thalassiosirales</taxon>
        <taxon>Skeletonemataceae</taxon>
        <taxon>Skeletonema</taxon>
        <taxon>Skeletonema marinoi-dohrnii complex</taxon>
    </lineage>
</organism>
<dbReference type="EMBL" id="HBGZ01000993">
    <property type="protein sequence ID" value="CAD9571647.1"/>
    <property type="molecule type" value="Transcribed_RNA"/>
</dbReference>
<sequence length="327" mass="37535">MPTITEAEEPKSDQYRQPRTSAMNARRINEEGRHQAAVEVIGQGIAGMLRNKPRRNWSLAAGKPKKNWSLYSIHVMEERKRLKALGSEQDLFQVAARSWREMSEEDRMRRYGDIFTLDKERYEREMEVWWEERKVPADQRKPAAKPSPPELAATADTQEFATDAPIETQSPPEESAPIAATVGPGDPDEGYQLSEYEQFVQDKRARNQEHMRRLGLLSTTASTSNATSKKRKKKKRKNTSDQPARQSPRKLSHNLLGNDRSQDGSTELQCPVGYRFIRSVPPSKYRAGYDCDAEVVEVDGDWRHCKYVDFRGKERIGKLKLRTIQDA</sequence>
<feature type="compositionally biased region" description="Low complexity" evidence="2">
    <location>
        <begin position="218"/>
        <end position="227"/>
    </location>
</feature>
<feature type="region of interest" description="Disordered" evidence="2">
    <location>
        <begin position="131"/>
        <end position="191"/>
    </location>
</feature>